<dbReference type="InterPro" id="IPR036156">
    <property type="entry name" value="Beta-gal/glucu_dom_sf"/>
</dbReference>
<dbReference type="InterPro" id="IPR006103">
    <property type="entry name" value="Glyco_hydro_2_cat"/>
</dbReference>
<dbReference type="PANTHER" id="PTHR42732:SF3">
    <property type="entry name" value="HYDROLASE"/>
    <property type="match status" value="1"/>
</dbReference>
<dbReference type="SUPFAM" id="SSF49303">
    <property type="entry name" value="beta-Galactosidase/glucuronidase domain"/>
    <property type="match status" value="1"/>
</dbReference>
<dbReference type="InterPro" id="IPR008979">
    <property type="entry name" value="Galactose-bd-like_sf"/>
</dbReference>
<dbReference type="AlphaFoldDB" id="A0A9D1SZY3"/>
<comment type="similarity">
    <text evidence="1">Belongs to the glycosyl hydrolase 2 family.</text>
</comment>
<dbReference type="InterPro" id="IPR006102">
    <property type="entry name" value="Ig-like_GH2"/>
</dbReference>
<gene>
    <name evidence="7" type="ORF">IAC74_04510</name>
</gene>
<reference evidence="7" key="2">
    <citation type="journal article" date="2021" name="PeerJ">
        <title>Extensive microbial diversity within the chicken gut microbiome revealed by metagenomics and culture.</title>
        <authorList>
            <person name="Gilroy R."/>
            <person name="Ravi A."/>
            <person name="Getino M."/>
            <person name="Pursley I."/>
            <person name="Horton D.L."/>
            <person name="Alikhan N.F."/>
            <person name="Baker D."/>
            <person name="Gharbi K."/>
            <person name="Hall N."/>
            <person name="Watson M."/>
            <person name="Adriaenssens E.M."/>
            <person name="Foster-Nyarko E."/>
            <person name="Jarju S."/>
            <person name="Secka A."/>
            <person name="Antonio M."/>
            <person name="Oren A."/>
            <person name="Chaudhuri R.R."/>
            <person name="La Ragione R."/>
            <person name="Hildebrand F."/>
            <person name="Pallen M.J."/>
        </authorList>
    </citation>
    <scope>NUCLEOTIDE SEQUENCE</scope>
    <source>
        <strain evidence="7">4920</strain>
    </source>
</reference>
<dbReference type="SUPFAM" id="SSF51445">
    <property type="entry name" value="(Trans)glycosidases"/>
    <property type="match status" value="1"/>
</dbReference>
<keyword evidence="2" id="KW-0378">Hydrolase</keyword>
<evidence type="ECO:0000259" key="5">
    <source>
        <dbReference type="Pfam" id="PF02836"/>
    </source>
</evidence>
<dbReference type="Gene3D" id="2.60.120.260">
    <property type="entry name" value="Galactose-binding domain-like"/>
    <property type="match status" value="1"/>
</dbReference>
<sequence length="582" mass="66172">MENIKYVPRPEYPRPQLQRKEWLSLNGIWQFEIDGGIDGFDCEYYKRDSLAQEITVPFCPESELSGIGHKGFMPCVWYRRTVTLPQAWDGKQILLHFGAVDYHATVWVNGQYVGEHRGGYSSFSFDITEQLQEGENSIVLAARDDARSGRQPAGKQSELYYSHQCSYTRTTGIWQTVWLEAVNKKYITNIKATPDAEAGTVLLEIKTSANTIGCRATAEVSFAGRPMGGASGTVGSFSAFLPVTLREKHLWDVGAGNLYDVTVTLYDGDTAVDEVESYFGLRSVGLKDGAFLLNGRAVFGRWVLDQGFYPDGIYTAPTDEALKRDIELSMSFGFNGARLHEKIFEPRYLYWADKLGYLVWGEHANWYLNISNGDGIKHFLPEWLEAIERDYSHPSIIGWCPFNETWDDGKTGTRQDNLVLETVYHATKAADSTRPVIDTSGNYHVVTDIYDVHDYEQNGDVYHARYAGGDIYETWPDRQQHHGEPYFVSEYGGIKWPEDGSAGWGYGDAPRTKEEFFARYRALTEALLQSENMLGFCYTQLYDVEQEVNGLLTYGREYKFDPKIIYEINTQEAAIEKRVNKK</sequence>
<keyword evidence="3" id="KW-0326">Glycosidase</keyword>
<dbReference type="Gene3D" id="2.60.40.10">
    <property type="entry name" value="Immunoglobulins"/>
    <property type="match status" value="1"/>
</dbReference>
<dbReference type="GO" id="GO:0004553">
    <property type="term" value="F:hydrolase activity, hydrolyzing O-glycosyl compounds"/>
    <property type="evidence" value="ECO:0007669"/>
    <property type="project" value="InterPro"/>
</dbReference>
<evidence type="ECO:0000259" key="4">
    <source>
        <dbReference type="Pfam" id="PF00703"/>
    </source>
</evidence>
<evidence type="ECO:0000313" key="8">
    <source>
        <dbReference type="Proteomes" id="UP000886743"/>
    </source>
</evidence>
<organism evidence="7 8">
    <name type="scientific">Candidatus Aphodoplasma excrementigallinarum</name>
    <dbReference type="NCBI Taxonomy" id="2840673"/>
    <lineage>
        <taxon>Bacteria</taxon>
        <taxon>Bacillati</taxon>
        <taxon>Bacillota</taxon>
        <taxon>Clostridia</taxon>
        <taxon>Eubacteriales</taxon>
        <taxon>Candidatus Aphodoplasma</taxon>
    </lineage>
</organism>
<dbReference type="Pfam" id="PF02836">
    <property type="entry name" value="Glyco_hydro_2_C"/>
    <property type="match status" value="1"/>
</dbReference>
<reference evidence="7" key="1">
    <citation type="submission" date="2020-10" db="EMBL/GenBank/DDBJ databases">
        <authorList>
            <person name="Gilroy R."/>
        </authorList>
    </citation>
    <scope>NUCLEOTIDE SEQUENCE</scope>
    <source>
        <strain evidence="7">4920</strain>
    </source>
</reference>
<dbReference type="Proteomes" id="UP000886743">
    <property type="component" value="Unassembled WGS sequence"/>
</dbReference>
<protein>
    <submittedName>
        <fullName evidence="7">Beta-galactosidase</fullName>
    </submittedName>
</protein>
<dbReference type="Pfam" id="PF02837">
    <property type="entry name" value="Glyco_hydro_2_N"/>
    <property type="match status" value="1"/>
</dbReference>
<dbReference type="InterPro" id="IPR006104">
    <property type="entry name" value="Glyco_hydro_2_N"/>
</dbReference>
<dbReference type="InterPro" id="IPR051913">
    <property type="entry name" value="GH2_Domain-Containing"/>
</dbReference>
<feature type="domain" description="Glycosyl hydrolases family 2 sugar binding" evidence="6">
    <location>
        <begin position="73"/>
        <end position="140"/>
    </location>
</feature>
<proteinExistence type="inferred from homology"/>
<feature type="domain" description="Glycoside hydrolase family 2 catalytic" evidence="5">
    <location>
        <begin position="316"/>
        <end position="493"/>
    </location>
</feature>
<accession>A0A9D1SZY3</accession>
<dbReference type="InterPro" id="IPR017853">
    <property type="entry name" value="GH"/>
</dbReference>
<dbReference type="Gene3D" id="3.20.20.80">
    <property type="entry name" value="Glycosidases"/>
    <property type="match status" value="1"/>
</dbReference>
<dbReference type="InterPro" id="IPR013783">
    <property type="entry name" value="Ig-like_fold"/>
</dbReference>
<evidence type="ECO:0000259" key="6">
    <source>
        <dbReference type="Pfam" id="PF02837"/>
    </source>
</evidence>
<name>A0A9D1SZY3_9FIRM</name>
<dbReference type="Pfam" id="PF00703">
    <property type="entry name" value="Glyco_hydro_2"/>
    <property type="match status" value="1"/>
</dbReference>
<evidence type="ECO:0000256" key="2">
    <source>
        <dbReference type="ARBA" id="ARBA00022801"/>
    </source>
</evidence>
<dbReference type="GO" id="GO:0005975">
    <property type="term" value="P:carbohydrate metabolic process"/>
    <property type="evidence" value="ECO:0007669"/>
    <property type="project" value="InterPro"/>
</dbReference>
<dbReference type="EMBL" id="DVOF01000130">
    <property type="protein sequence ID" value="HIV02814.1"/>
    <property type="molecule type" value="Genomic_DNA"/>
</dbReference>
<evidence type="ECO:0000256" key="3">
    <source>
        <dbReference type="ARBA" id="ARBA00023295"/>
    </source>
</evidence>
<evidence type="ECO:0000256" key="1">
    <source>
        <dbReference type="ARBA" id="ARBA00007401"/>
    </source>
</evidence>
<comment type="caution">
    <text evidence="7">The sequence shown here is derived from an EMBL/GenBank/DDBJ whole genome shotgun (WGS) entry which is preliminary data.</text>
</comment>
<dbReference type="PANTHER" id="PTHR42732">
    <property type="entry name" value="BETA-GALACTOSIDASE"/>
    <property type="match status" value="1"/>
</dbReference>
<evidence type="ECO:0000313" key="7">
    <source>
        <dbReference type="EMBL" id="HIV02814.1"/>
    </source>
</evidence>
<dbReference type="SUPFAM" id="SSF49785">
    <property type="entry name" value="Galactose-binding domain-like"/>
    <property type="match status" value="1"/>
</dbReference>
<feature type="domain" description="Glycoside hydrolase family 2 immunoglobulin-like beta-sandwich" evidence="4">
    <location>
        <begin position="186"/>
        <end position="282"/>
    </location>
</feature>